<comment type="caution">
    <text evidence="3">The sequence shown here is derived from an EMBL/GenBank/DDBJ whole genome shotgun (WGS) entry which is preliminary data.</text>
</comment>
<proteinExistence type="predicted"/>
<dbReference type="PANTHER" id="PTHR12121">
    <property type="entry name" value="CARBON CATABOLITE REPRESSOR PROTEIN 4"/>
    <property type="match status" value="1"/>
</dbReference>
<dbReference type="OrthoDB" id="9793162at2"/>
<dbReference type="SUPFAM" id="SSF56219">
    <property type="entry name" value="DNase I-like"/>
    <property type="match status" value="1"/>
</dbReference>
<feature type="chain" id="PRO_5007825973" description="Endonuclease/exonuclease/phosphatase domain-containing protein" evidence="1">
    <location>
        <begin position="19"/>
        <end position="293"/>
    </location>
</feature>
<feature type="signal peptide" evidence="1">
    <location>
        <begin position="1"/>
        <end position="18"/>
    </location>
</feature>
<feature type="domain" description="Endonuclease/exonuclease/phosphatase" evidence="2">
    <location>
        <begin position="29"/>
        <end position="271"/>
    </location>
</feature>
<keyword evidence="4" id="KW-1185">Reference proteome</keyword>
<keyword evidence="1" id="KW-0732">Signal</keyword>
<evidence type="ECO:0000313" key="3">
    <source>
        <dbReference type="EMBL" id="KZE76699.1"/>
    </source>
</evidence>
<dbReference type="InterPro" id="IPR036691">
    <property type="entry name" value="Endo/exonu/phosph_ase_sf"/>
</dbReference>
<accession>A0A161RYH0</accession>
<name>A0A161RYH0_9FLAO</name>
<dbReference type="PANTHER" id="PTHR12121:SF36">
    <property type="entry name" value="ENDONUCLEASE_EXONUCLEASE_PHOSPHATASE DOMAIN-CONTAINING PROTEIN"/>
    <property type="match status" value="1"/>
</dbReference>
<sequence>MVRNIALLFVLFTCNLFAQVQKPETLKAMTFNVRMDTPKDGINQWSNRKEWVAEIVRFNDVDVVGMQEVTYGQLVDLQGLMPNYDYVGEGRESGNKGEFSPIFYVKERFKLLESGTFWLAENPAEKGMISWDSSLPRIATWARLEDKNTKRTFVFINTHFDHRGKLAREKSVEVIQAKLKNIVKGETVILTGDLNLPPTDTPYQKIVDLGFLDTREVATNRAELGYTFNSWDIEAKPTNRIDYIFSKGSDLAVWKYQELDIQRGARFASDHYPVMTEFRWVSKVDLVQKKKKR</sequence>
<reference evidence="3 4" key="1">
    <citation type="submission" date="2016-01" db="EMBL/GenBank/DDBJ databases">
        <title>Whole genome sequencing of Myroides marinus L41.</title>
        <authorList>
            <person name="Hong K.W."/>
        </authorList>
    </citation>
    <scope>NUCLEOTIDE SEQUENCE [LARGE SCALE GENOMIC DNA]</scope>
    <source>
        <strain evidence="3 4">L41</strain>
    </source>
</reference>
<evidence type="ECO:0000256" key="1">
    <source>
        <dbReference type="SAM" id="SignalP"/>
    </source>
</evidence>
<dbReference type="Gene3D" id="3.60.10.10">
    <property type="entry name" value="Endonuclease/exonuclease/phosphatase"/>
    <property type="match status" value="1"/>
</dbReference>
<dbReference type="EMBL" id="LQNU01000075">
    <property type="protein sequence ID" value="KZE76699.1"/>
    <property type="molecule type" value="Genomic_DNA"/>
</dbReference>
<organism evidence="3 4">
    <name type="scientific">Myroides marinus</name>
    <dbReference type="NCBI Taxonomy" id="703342"/>
    <lineage>
        <taxon>Bacteria</taxon>
        <taxon>Pseudomonadati</taxon>
        <taxon>Bacteroidota</taxon>
        <taxon>Flavobacteriia</taxon>
        <taxon>Flavobacteriales</taxon>
        <taxon>Flavobacteriaceae</taxon>
        <taxon>Myroides</taxon>
    </lineage>
</organism>
<dbReference type="Pfam" id="PF03372">
    <property type="entry name" value="Exo_endo_phos"/>
    <property type="match status" value="1"/>
</dbReference>
<evidence type="ECO:0000259" key="2">
    <source>
        <dbReference type="Pfam" id="PF03372"/>
    </source>
</evidence>
<dbReference type="GO" id="GO:0000175">
    <property type="term" value="F:3'-5'-RNA exonuclease activity"/>
    <property type="evidence" value="ECO:0007669"/>
    <property type="project" value="TreeGrafter"/>
</dbReference>
<dbReference type="RefSeq" id="WP_052243526.1">
    <property type="nucleotide sequence ID" value="NZ_JWJO01000015.1"/>
</dbReference>
<evidence type="ECO:0000313" key="4">
    <source>
        <dbReference type="Proteomes" id="UP000076630"/>
    </source>
</evidence>
<dbReference type="InterPro" id="IPR050410">
    <property type="entry name" value="CCR4/nocturin_mRNA_transcr"/>
</dbReference>
<dbReference type="Proteomes" id="UP000076630">
    <property type="component" value="Unassembled WGS sequence"/>
</dbReference>
<dbReference type="CDD" id="cd09083">
    <property type="entry name" value="EEP-1"/>
    <property type="match status" value="1"/>
</dbReference>
<dbReference type="InterPro" id="IPR005135">
    <property type="entry name" value="Endo/exonuclease/phosphatase"/>
</dbReference>
<gene>
    <name evidence="3" type="ORF">AV926_14920</name>
</gene>
<protein>
    <recommendedName>
        <fullName evidence="2">Endonuclease/exonuclease/phosphatase domain-containing protein</fullName>
    </recommendedName>
</protein>
<dbReference type="AlphaFoldDB" id="A0A161RYH0"/>